<comment type="caution">
    <text evidence="2">The sequence shown here is derived from an EMBL/GenBank/DDBJ whole genome shotgun (WGS) entry which is preliminary data.</text>
</comment>
<sequence>MERLNKILNSKEYKGYIKKLEGYEKDREFCKHDFNHFTDLARIAYIKVLERGLLYDKEIIYTIAFLHDIGRVLQYESNIPHHEGSAIIAKELLEKNNFSNDEIELILKCIINHRKDSESELEKIIYECDKLSRNCFSCKAISNCYWDENKKNKLIKY</sequence>
<gene>
    <name evidence="2" type="ORF">K4H94_06915</name>
</gene>
<dbReference type="Pfam" id="PF01966">
    <property type="entry name" value="HD"/>
    <property type="match status" value="1"/>
</dbReference>
<name>A0ABD4RHB1_9CLOT</name>
<dbReference type="Proteomes" id="UP000775179">
    <property type="component" value="Unassembled WGS sequence"/>
</dbReference>
<proteinExistence type="predicted"/>
<dbReference type="KEGG" id="cchv:BTM20_09590"/>
<dbReference type="InterPro" id="IPR006674">
    <property type="entry name" value="HD_domain"/>
</dbReference>
<reference evidence="2 3" key="1">
    <citation type="submission" date="2021-08" db="EMBL/GenBank/DDBJ databases">
        <title>Genome sequence analysis of Clostridium chauvoei strains of European origin and evaluation of typing options for outbreak investigations.</title>
        <authorList>
            <person name="Abdel-Glil M."/>
            <person name="Thomas P."/>
            <person name="Seyboldt C."/>
        </authorList>
    </citation>
    <scope>NUCLEOTIDE SEQUENCE [LARGE SCALE GENOMIC DNA]</scope>
    <source>
        <strain evidence="2 3">S0260-09</strain>
    </source>
</reference>
<evidence type="ECO:0000313" key="3">
    <source>
        <dbReference type="Proteomes" id="UP000775179"/>
    </source>
</evidence>
<accession>A0ABD4RHB1</accession>
<dbReference type="GeneID" id="66302122"/>
<dbReference type="RefSeq" id="WP_021876116.1">
    <property type="nucleotide sequence ID" value="NZ_CP018624.1"/>
</dbReference>
<organism evidence="2 3">
    <name type="scientific">Clostridium chauvoei</name>
    <dbReference type="NCBI Taxonomy" id="46867"/>
    <lineage>
        <taxon>Bacteria</taxon>
        <taxon>Bacillati</taxon>
        <taxon>Bacillota</taxon>
        <taxon>Clostridia</taxon>
        <taxon>Eubacteriales</taxon>
        <taxon>Clostridiaceae</taxon>
        <taxon>Clostridium</taxon>
    </lineage>
</organism>
<dbReference type="Gene3D" id="1.10.3210.10">
    <property type="entry name" value="Hypothetical protein af1432"/>
    <property type="match status" value="1"/>
</dbReference>
<dbReference type="AlphaFoldDB" id="A0ABD4RHB1"/>
<protein>
    <submittedName>
        <fullName evidence="2">HD domain-containing protein</fullName>
    </submittedName>
</protein>
<dbReference type="SUPFAM" id="SSF109604">
    <property type="entry name" value="HD-domain/PDEase-like"/>
    <property type="match status" value="1"/>
</dbReference>
<evidence type="ECO:0000259" key="1">
    <source>
        <dbReference type="SMART" id="SM00471"/>
    </source>
</evidence>
<evidence type="ECO:0000313" key="2">
    <source>
        <dbReference type="EMBL" id="MBX7290772.1"/>
    </source>
</evidence>
<dbReference type="SMART" id="SM00471">
    <property type="entry name" value="HDc"/>
    <property type="match status" value="1"/>
</dbReference>
<feature type="domain" description="HD/PDEase" evidence="1">
    <location>
        <begin position="29"/>
        <end position="143"/>
    </location>
</feature>
<dbReference type="EMBL" id="JAIFTX010000012">
    <property type="protein sequence ID" value="MBX7290772.1"/>
    <property type="molecule type" value="Genomic_DNA"/>
</dbReference>
<dbReference type="InterPro" id="IPR003607">
    <property type="entry name" value="HD/PDEase_dom"/>
</dbReference>